<keyword evidence="4" id="KW-0255">Endonuclease</keyword>
<gene>
    <name evidence="8" type="ORF">FWJ32_03175</name>
</gene>
<keyword evidence="9" id="KW-1185">Reference proteome</keyword>
<protein>
    <submittedName>
        <fullName evidence="8">Type II toxin-antitoxin system HicA family toxin</fullName>
    </submittedName>
</protein>
<evidence type="ECO:0000256" key="7">
    <source>
        <dbReference type="ARBA" id="ARBA00023016"/>
    </source>
</evidence>
<comment type="caution">
    <text evidence="8">The sequence shown here is derived from an EMBL/GenBank/DDBJ whole genome shotgun (WGS) entry which is preliminary data.</text>
</comment>
<keyword evidence="7" id="KW-0346">Stress response</keyword>
<keyword evidence="3" id="KW-0540">Nuclease</keyword>
<evidence type="ECO:0000256" key="5">
    <source>
        <dbReference type="ARBA" id="ARBA00022801"/>
    </source>
</evidence>
<sequence length="60" mass="6690">MTEKELLKLLNQNGWVITEGKKHHLATHPDKPGIKIPIPRHKKDIPAGTLHNILKAAGLK</sequence>
<dbReference type="Proteomes" id="UP000322976">
    <property type="component" value="Unassembled WGS sequence"/>
</dbReference>
<keyword evidence="2" id="KW-1277">Toxin-antitoxin system</keyword>
<dbReference type="AlphaFoldDB" id="A0A5D8QI38"/>
<dbReference type="InterPro" id="IPR012933">
    <property type="entry name" value="HicA_mRNA_interferase"/>
</dbReference>
<dbReference type="InterPro" id="IPR038570">
    <property type="entry name" value="HicA_sf"/>
</dbReference>
<evidence type="ECO:0000313" key="9">
    <source>
        <dbReference type="Proteomes" id="UP000322976"/>
    </source>
</evidence>
<evidence type="ECO:0000313" key="8">
    <source>
        <dbReference type="EMBL" id="TZE82968.1"/>
    </source>
</evidence>
<evidence type="ECO:0000256" key="2">
    <source>
        <dbReference type="ARBA" id="ARBA00022649"/>
    </source>
</evidence>
<dbReference type="GO" id="GO:0016787">
    <property type="term" value="F:hydrolase activity"/>
    <property type="evidence" value="ECO:0007669"/>
    <property type="project" value="UniProtKB-KW"/>
</dbReference>
<dbReference type="SUPFAM" id="SSF54786">
    <property type="entry name" value="YcfA/nrd intein domain"/>
    <property type="match status" value="1"/>
</dbReference>
<keyword evidence="6" id="KW-0694">RNA-binding</keyword>
<reference evidence="8 9" key="1">
    <citation type="submission" date="2019-08" db="EMBL/GenBank/DDBJ databases">
        <title>Calorimonas adulescens gen. nov., sp. nov., an anaerobic thermophilic bacterium from Sakhalin hot spring.</title>
        <authorList>
            <person name="Khomyakova M.A."/>
            <person name="Merkel A.Y."/>
            <person name="Novikov A."/>
            <person name="Bonch-Osmolovskaya E.A."/>
            <person name="Slobodkin A.I."/>
        </authorList>
    </citation>
    <scope>NUCLEOTIDE SEQUENCE [LARGE SCALE GENOMIC DNA]</scope>
    <source>
        <strain evidence="8 9">A05MB</strain>
    </source>
</reference>
<dbReference type="GO" id="GO:0004519">
    <property type="term" value="F:endonuclease activity"/>
    <property type="evidence" value="ECO:0007669"/>
    <property type="project" value="UniProtKB-KW"/>
</dbReference>
<keyword evidence="5" id="KW-0378">Hydrolase</keyword>
<name>A0A5D8QI38_9THEO</name>
<evidence type="ECO:0000256" key="3">
    <source>
        <dbReference type="ARBA" id="ARBA00022722"/>
    </source>
</evidence>
<dbReference type="RefSeq" id="WP_149544525.1">
    <property type="nucleotide sequence ID" value="NZ_VTPS01000003.1"/>
</dbReference>
<dbReference type="Gene3D" id="3.30.920.30">
    <property type="entry name" value="Hypothetical protein"/>
    <property type="match status" value="1"/>
</dbReference>
<evidence type="ECO:0000256" key="6">
    <source>
        <dbReference type="ARBA" id="ARBA00022884"/>
    </source>
</evidence>
<dbReference type="Pfam" id="PF07927">
    <property type="entry name" value="HicA_toxin"/>
    <property type="match status" value="1"/>
</dbReference>
<accession>A0A5D8QI38</accession>
<proteinExistence type="inferred from homology"/>
<evidence type="ECO:0000256" key="1">
    <source>
        <dbReference type="ARBA" id="ARBA00006620"/>
    </source>
</evidence>
<comment type="similarity">
    <text evidence="1">Belongs to the HicA mRNA interferase family.</text>
</comment>
<organism evidence="8 9">
    <name type="scientific">Calorimonas adulescens</name>
    <dbReference type="NCBI Taxonomy" id="2606906"/>
    <lineage>
        <taxon>Bacteria</taxon>
        <taxon>Bacillati</taxon>
        <taxon>Bacillota</taxon>
        <taxon>Clostridia</taxon>
        <taxon>Thermoanaerobacterales</taxon>
        <taxon>Thermoanaerobacteraceae</taxon>
        <taxon>Calorimonas</taxon>
    </lineage>
</organism>
<dbReference type="EMBL" id="VTPS01000003">
    <property type="protein sequence ID" value="TZE82968.1"/>
    <property type="molecule type" value="Genomic_DNA"/>
</dbReference>
<evidence type="ECO:0000256" key="4">
    <source>
        <dbReference type="ARBA" id="ARBA00022759"/>
    </source>
</evidence>
<dbReference type="GO" id="GO:0003729">
    <property type="term" value="F:mRNA binding"/>
    <property type="evidence" value="ECO:0007669"/>
    <property type="project" value="InterPro"/>
</dbReference>